<dbReference type="Proteomes" id="UP001430377">
    <property type="component" value="Unassembled WGS sequence"/>
</dbReference>
<evidence type="ECO:0000313" key="3">
    <source>
        <dbReference type="Proteomes" id="UP001430377"/>
    </source>
</evidence>
<evidence type="ECO:0000313" key="2">
    <source>
        <dbReference type="EMBL" id="MBX0321423.1"/>
    </source>
</evidence>
<proteinExistence type="predicted"/>
<dbReference type="Pfam" id="PF24035">
    <property type="entry name" value="DUF7344"/>
    <property type="match status" value="1"/>
</dbReference>
<feature type="domain" description="DUF7344" evidence="1">
    <location>
        <begin position="19"/>
        <end position="94"/>
    </location>
</feature>
<organism evidence="2 3">
    <name type="scientific">Haloarcula rubra</name>
    <dbReference type="NCBI Taxonomy" id="2487747"/>
    <lineage>
        <taxon>Archaea</taxon>
        <taxon>Methanobacteriati</taxon>
        <taxon>Methanobacteriota</taxon>
        <taxon>Stenosarchaea group</taxon>
        <taxon>Halobacteria</taxon>
        <taxon>Halobacteriales</taxon>
        <taxon>Haloarculaceae</taxon>
        <taxon>Haloarcula</taxon>
    </lineage>
</organism>
<accession>A0AAW4PK75</accession>
<gene>
    <name evidence="2" type="ORF">EGH21_00130</name>
</gene>
<dbReference type="RefSeq" id="WP_220616449.1">
    <property type="nucleotide sequence ID" value="NZ_RKLR01000001.1"/>
</dbReference>
<keyword evidence="3" id="KW-1185">Reference proteome</keyword>
<dbReference type="AlphaFoldDB" id="A0AAW4PK75"/>
<sequence length="127" mass="14311">MSSVSDDGPGTTLSRDEVHSLLASRWRRYLLYCLFLYTAPVSLATVADTVTEFEHGVPAPTVPDERLSVYMRLYHTHVPKLDAADVVDYDQSEDSLTHATAFSELVPFLREDAHDDLAEDVSWPIER</sequence>
<reference evidence="2 3" key="1">
    <citation type="submission" date="2021-06" db="EMBL/GenBank/DDBJ databases">
        <title>Halomicroarcula sp. a new haloarchaeum isolated from saline soil.</title>
        <authorList>
            <person name="Duran-Viseras A."/>
            <person name="Sanchez-Porro C."/>
            <person name="Ventosa A."/>
        </authorList>
    </citation>
    <scope>NUCLEOTIDE SEQUENCE [LARGE SCALE GENOMIC DNA]</scope>
    <source>
        <strain evidence="2 3">F13</strain>
    </source>
</reference>
<name>A0AAW4PK75_9EURY</name>
<comment type="caution">
    <text evidence="2">The sequence shown here is derived from an EMBL/GenBank/DDBJ whole genome shotgun (WGS) entry which is preliminary data.</text>
</comment>
<evidence type="ECO:0000259" key="1">
    <source>
        <dbReference type="Pfam" id="PF24035"/>
    </source>
</evidence>
<dbReference type="InterPro" id="IPR055768">
    <property type="entry name" value="DUF7344"/>
</dbReference>
<dbReference type="EMBL" id="RKLR01000001">
    <property type="protein sequence ID" value="MBX0321423.1"/>
    <property type="molecule type" value="Genomic_DNA"/>
</dbReference>
<protein>
    <recommendedName>
        <fullName evidence="1">DUF7344 domain-containing protein</fullName>
    </recommendedName>
</protein>